<organism evidence="1">
    <name type="scientific">uncultured Caudovirales phage</name>
    <dbReference type="NCBI Taxonomy" id="2100421"/>
    <lineage>
        <taxon>Viruses</taxon>
        <taxon>Duplodnaviria</taxon>
        <taxon>Heunggongvirae</taxon>
        <taxon>Uroviricota</taxon>
        <taxon>Caudoviricetes</taxon>
        <taxon>Peduoviridae</taxon>
        <taxon>Maltschvirus</taxon>
        <taxon>Maltschvirus maltsch</taxon>
    </lineage>
</organism>
<evidence type="ECO:0000313" key="2">
    <source>
        <dbReference type="EMBL" id="CAB4162227.1"/>
    </source>
</evidence>
<dbReference type="EMBL" id="LR796729">
    <property type="protein sequence ID" value="CAB4162227.1"/>
    <property type="molecule type" value="Genomic_DNA"/>
</dbReference>
<sequence length="145" mass="16028">MPSQARKHRGFRTERVVASYLSRVWPSASVGRGQGKDIQNVPFDIEVKARAGFQPKQVLAQIKARTVISGEVGIAVLRLNGQGEDASEYACIIRLEDLLPLLELKYGHIKNEPKETDIERCSCGSWMIGECKTCQPTITSVDDVA</sequence>
<protein>
    <submittedName>
        <fullName evidence="1">Uncharacterized protein</fullName>
    </submittedName>
</protein>
<evidence type="ECO:0000313" key="1">
    <source>
        <dbReference type="EMBL" id="CAB4138706.1"/>
    </source>
</evidence>
<name>A0A6J5M0U6_9CAUD</name>
<dbReference type="EMBL" id="LR796347">
    <property type="protein sequence ID" value="CAB4138706.1"/>
    <property type="molecule type" value="Genomic_DNA"/>
</dbReference>
<accession>A0A6J5M0U6</accession>
<reference evidence="1" key="1">
    <citation type="submission" date="2020-04" db="EMBL/GenBank/DDBJ databases">
        <authorList>
            <person name="Chiriac C."/>
            <person name="Salcher M."/>
            <person name="Ghai R."/>
            <person name="Kavagutti S V."/>
        </authorList>
    </citation>
    <scope>NUCLEOTIDE SEQUENCE</scope>
</reference>
<gene>
    <name evidence="1" type="ORF">UFOVP333_15</name>
    <name evidence="2" type="ORF">UFOVP792_27</name>
</gene>
<proteinExistence type="predicted"/>